<dbReference type="GO" id="GO:0016853">
    <property type="term" value="F:isomerase activity"/>
    <property type="evidence" value="ECO:0007669"/>
    <property type="project" value="UniProtKB-KW"/>
</dbReference>
<proteinExistence type="predicted"/>
<dbReference type="KEGG" id="lje:BUE77_03060"/>
<name>A0A5N1I3I0_LACJE</name>
<dbReference type="Pfam" id="PF13743">
    <property type="entry name" value="Thioredoxin_5"/>
    <property type="match status" value="1"/>
</dbReference>
<dbReference type="InterPro" id="IPR036249">
    <property type="entry name" value="Thioredoxin-like_sf"/>
</dbReference>
<accession>A0A5N1I3I0</accession>
<evidence type="ECO:0000313" key="2">
    <source>
        <dbReference type="EMBL" id="MEL0564470.1"/>
    </source>
</evidence>
<organism evidence="1 3">
    <name type="scientific">Lactobacillus jensenii</name>
    <dbReference type="NCBI Taxonomy" id="109790"/>
    <lineage>
        <taxon>Bacteria</taxon>
        <taxon>Bacillati</taxon>
        <taxon>Bacillota</taxon>
        <taxon>Bacilli</taxon>
        <taxon>Lactobacillales</taxon>
        <taxon>Lactobacillaceae</taxon>
        <taxon>Lactobacillus</taxon>
    </lineage>
</organism>
<keyword evidence="1" id="KW-0413">Isomerase</keyword>
<dbReference type="AlphaFoldDB" id="A0A5N1I3I0"/>
<keyword evidence="4" id="KW-1185">Reference proteome</keyword>
<evidence type="ECO:0000313" key="3">
    <source>
        <dbReference type="Proteomes" id="UP000327236"/>
    </source>
</evidence>
<protein>
    <submittedName>
        <fullName evidence="1">Dithiol-disulfide isomerase</fullName>
    </submittedName>
    <submittedName>
        <fullName evidence="2">DsbA family protein</fullName>
    </submittedName>
</protein>
<reference evidence="2 4" key="2">
    <citation type="submission" date="2024-04" db="EMBL/GenBank/DDBJ databases">
        <title>Three lactobacilli isolated from voided urine samples from females with type 2 diabetes.</title>
        <authorList>
            <person name="Kula A."/>
            <person name="Stegman N."/>
            <person name="Putonti C."/>
        </authorList>
    </citation>
    <scope>NUCLEOTIDE SEQUENCE [LARGE SCALE GENOMIC DNA]</scope>
    <source>
        <strain evidence="2 4">1855</strain>
    </source>
</reference>
<dbReference type="OrthoDB" id="2156137at2"/>
<reference evidence="1 3" key="1">
    <citation type="submission" date="2019-09" db="EMBL/GenBank/DDBJ databases">
        <title>Draft genome sequence assemblies of isolates from the urinary tract.</title>
        <authorList>
            <person name="Mores C.R."/>
            <person name="Putonti C."/>
            <person name="Wolfe A.J."/>
        </authorList>
    </citation>
    <scope>NUCLEOTIDE SEQUENCE [LARGE SCALE GENOMIC DNA]</scope>
    <source>
        <strain evidence="1 3">UMB246</strain>
    </source>
</reference>
<evidence type="ECO:0000313" key="1">
    <source>
        <dbReference type="EMBL" id="KAA9320213.1"/>
    </source>
</evidence>
<comment type="caution">
    <text evidence="1">The sequence shown here is derived from an EMBL/GenBank/DDBJ whole genome shotgun (WGS) entry which is preliminary data.</text>
</comment>
<sequence length="210" mass="24018">MFEVFMFVNPIGTCCYQTEQTIMKTMKEADAITRYHLIPLANMKTIQSDLIRKHKCPTNLETYNHASEETFTALKDYHAIKMAYGNKLARKYCLAVQHNINDLNKEYDTNLFQDLVEEFGLSLSKIKSAQMSAYLSESIAADERLAQKWHITDTPTTVIFNDEDENSGLIVEGHLLHDELLQIINGNESPDFNELSASLIKLHSTNLRLL</sequence>
<dbReference type="EMBL" id="JBBVUL010000001">
    <property type="protein sequence ID" value="MEL0564470.1"/>
    <property type="molecule type" value="Genomic_DNA"/>
</dbReference>
<gene>
    <name evidence="2" type="ORF">AAC431_00835</name>
    <name evidence="1" type="ORF">F6H94_08335</name>
</gene>
<dbReference type="RefSeq" id="WP_006585016.1">
    <property type="nucleotide sequence ID" value="NZ_CATOUV010000001.1"/>
</dbReference>
<evidence type="ECO:0000313" key="4">
    <source>
        <dbReference type="Proteomes" id="UP001385848"/>
    </source>
</evidence>
<dbReference type="GeneID" id="31742682"/>
<dbReference type="Proteomes" id="UP000327236">
    <property type="component" value="Unassembled WGS sequence"/>
</dbReference>
<dbReference type="EMBL" id="VYWW01000054">
    <property type="protein sequence ID" value="KAA9320213.1"/>
    <property type="molecule type" value="Genomic_DNA"/>
</dbReference>
<dbReference type="Gene3D" id="3.40.30.10">
    <property type="entry name" value="Glutaredoxin"/>
    <property type="match status" value="1"/>
</dbReference>
<dbReference type="SUPFAM" id="SSF52833">
    <property type="entry name" value="Thioredoxin-like"/>
    <property type="match status" value="1"/>
</dbReference>
<dbReference type="Proteomes" id="UP001385848">
    <property type="component" value="Unassembled WGS sequence"/>
</dbReference>